<dbReference type="FunFam" id="3.30.565.10:FF:000003">
    <property type="entry name" value="DNA mismatch repair endonuclease MutL"/>
    <property type="match status" value="1"/>
</dbReference>
<name>A0A934TLV1_9RHOB</name>
<evidence type="ECO:0000256" key="2">
    <source>
        <dbReference type="ARBA" id="ARBA00021975"/>
    </source>
</evidence>
<dbReference type="InterPro" id="IPR042120">
    <property type="entry name" value="MutL_C_dimsub"/>
</dbReference>
<dbReference type="GO" id="GO:0140664">
    <property type="term" value="F:ATP-dependent DNA damage sensor activity"/>
    <property type="evidence" value="ECO:0007669"/>
    <property type="project" value="InterPro"/>
</dbReference>
<dbReference type="GO" id="GO:0030983">
    <property type="term" value="F:mismatched DNA binding"/>
    <property type="evidence" value="ECO:0007669"/>
    <property type="project" value="InterPro"/>
</dbReference>
<dbReference type="Gene3D" id="3.30.1370.100">
    <property type="entry name" value="MutL, C-terminal domain, regulatory subdomain"/>
    <property type="match status" value="1"/>
</dbReference>
<gene>
    <name evidence="5" type="primary">mutL</name>
    <name evidence="8" type="ORF">CCR87_12780</name>
</gene>
<dbReference type="InterPro" id="IPR014790">
    <property type="entry name" value="MutL_C"/>
</dbReference>
<comment type="function">
    <text evidence="5">This protein is involved in the repair of mismatches in DNA. It is required for dam-dependent methyl-directed DNA mismatch repair. May act as a 'molecular matchmaker', a protein that promotes the formation of a stable complex between two or more DNA-binding proteins in an ATP-dependent manner without itself being part of a final effector complex.</text>
</comment>
<dbReference type="InterPro" id="IPR014762">
    <property type="entry name" value="DNA_mismatch_repair_CS"/>
</dbReference>
<dbReference type="EMBL" id="NHSD01000294">
    <property type="protein sequence ID" value="MBK5928195.1"/>
    <property type="molecule type" value="Genomic_DNA"/>
</dbReference>
<dbReference type="InterPro" id="IPR002099">
    <property type="entry name" value="MutL/Mlh/PMS"/>
</dbReference>
<dbReference type="Pfam" id="PF01119">
    <property type="entry name" value="DNA_mis_repair"/>
    <property type="match status" value="1"/>
</dbReference>
<keyword evidence="9" id="KW-1185">Reference proteome</keyword>
<accession>A0A934TLV1</accession>
<dbReference type="Gene3D" id="3.30.1540.20">
    <property type="entry name" value="MutL, C-terminal domain, dimerisation subdomain"/>
    <property type="match status" value="1"/>
</dbReference>
<dbReference type="InterPro" id="IPR038973">
    <property type="entry name" value="MutL/Mlh/Pms-like"/>
</dbReference>
<feature type="domain" description="MutL C-terminal dimerisation" evidence="6">
    <location>
        <begin position="434"/>
        <end position="577"/>
    </location>
</feature>
<dbReference type="GO" id="GO:0006298">
    <property type="term" value="P:mismatch repair"/>
    <property type="evidence" value="ECO:0007669"/>
    <property type="project" value="UniProtKB-UniRule"/>
</dbReference>
<evidence type="ECO:0000313" key="8">
    <source>
        <dbReference type="EMBL" id="MBK5928195.1"/>
    </source>
</evidence>
<dbReference type="HAMAP" id="MF_00149">
    <property type="entry name" value="DNA_mis_repair"/>
    <property type="match status" value="1"/>
</dbReference>
<reference evidence="8" key="1">
    <citation type="submission" date="2017-05" db="EMBL/GenBank/DDBJ databases">
        <authorList>
            <person name="Imhoff J.F."/>
            <person name="Rahn T."/>
            <person name="Kuenzel S."/>
            <person name="Neulinger S.C."/>
        </authorList>
    </citation>
    <scope>NUCLEOTIDE SEQUENCE</scope>
    <source>
        <strain evidence="8">LMG 28126</strain>
    </source>
</reference>
<dbReference type="GO" id="GO:0005524">
    <property type="term" value="F:ATP binding"/>
    <property type="evidence" value="ECO:0007669"/>
    <property type="project" value="InterPro"/>
</dbReference>
<dbReference type="SMART" id="SM01340">
    <property type="entry name" value="DNA_mis_repair"/>
    <property type="match status" value="1"/>
</dbReference>
<dbReference type="Pfam" id="PF08676">
    <property type="entry name" value="MutL_C"/>
    <property type="match status" value="1"/>
</dbReference>
<keyword evidence="3 5" id="KW-0227">DNA damage</keyword>
<dbReference type="Proteomes" id="UP000706333">
    <property type="component" value="Unassembled WGS sequence"/>
</dbReference>
<keyword evidence="4 5" id="KW-0234">DNA repair</keyword>
<evidence type="ECO:0000256" key="5">
    <source>
        <dbReference type="HAMAP-Rule" id="MF_00149"/>
    </source>
</evidence>
<evidence type="ECO:0000259" key="7">
    <source>
        <dbReference type="SMART" id="SM01340"/>
    </source>
</evidence>
<dbReference type="PROSITE" id="PS00058">
    <property type="entry name" value="DNA_MISMATCH_REPAIR_1"/>
    <property type="match status" value="1"/>
</dbReference>
<comment type="similarity">
    <text evidence="1 5">Belongs to the DNA mismatch repair MutL/HexB family.</text>
</comment>
<dbReference type="Pfam" id="PF13589">
    <property type="entry name" value="HATPase_c_3"/>
    <property type="match status" value="1"/>
</dbReference>
<reference evidence="8" key="2">
    <citation type="journal article" date="2020" name="Microorganisms">
        <title>Osmotic Adaptation and Compatible Solute Biosynthesis of Phototrophic Bacteria as Revealed from Genome Analyses.</title>
        <authorList>
            <person name="Imhoff J.F."/>
            <person name="Rahn T."/>
            <person name="Kunzel S."/>
            <person name="Keller A."/>
            <person name="Neulinger S.C."/>
        </authorList>
    </citation>
    <scope>NUCLEOTIDE SEQUENCE</scope>
    <source>
        <strain evidence="8">LMG 28126</strain>
    </source>
</reference>
<comment type="caution">
    <text evidence="8">The sequence shown here is derived from an EMBL/GenBank/DDBJ whole genome shotgun (WGS) entry which is preliminary data.</text>
</comment>
<dbReference type="InterPro" id="IPR042121">
    <property type="entry name" value="MutL_C_regsub"/>
</dbReference>
<dbReference type="GO" id="GO:0016887">
    <property type="term" value="F:ATP hydrolysis activity"/>
    <property type="evidence" value="ECO:0007669"/>
    <property type="project" value="InterPro"/>
</dbReference>
<dbReference type="GO" id="GO:0032300">
    <property type="term" value="C:mismatch repair complex"/>
    <property type="evidence" value="ECO:0007669"/>
    <property type="project" value="InterPro"/>
</dbReference>
<organism evidence="8 9">
    <name type="scientific">Rhodobaculum claviforme</name>
    <dbReference type="NCBI Taxonomy" id="1549854"/>
    <lineage>
        <taxon>Bacteria</taxon>
        <taxon>Pseudomonadati</taxon>
        <taxon>Pseudomonadota</taxon>
        <taxon>Alphaproteobacteria</taxon>
        <taxon>Rhodobacterales</taxon>
        <taxon>Paracoccaceae</taxon>
        <taxon>Rhodobaculum</taxon>
    </lineage>
</organism>
<evidence type="ECO:0000259" key="6">
    <source>
        <dbReference type="SMART" id="SM00853"/>
    </source>
</evidence>
<evidence type="ECO:0000256" key="1">
    <source>
        <dbReference type="ARBA" id="ARBA00006082"/>
    </source>
</evidence>
<evidence type="ECO:0000256" key="3">
    <source>
        <dbReference type="ARBA" id="ARBA00022763"/>
    </source>
</evidence>
<dbReference type="SMART" id="SM00853">
    <property type="entry name" value="MutL_C"/>
    <property type="match status" value="1"/>
</dbReference>
<dbReference type="SUPFAM" id="SSF54211">
    <property type="entry name" value="Ribosomal protein S5 domain 2-like"/>
    <property type="match status" value="1"/>
</dbReference>
<feature type="domain" description="DNA mismatch repair protein S5" evidence="7">
    <location>
        <begin position="223"/>
        <end position="341"/>
    </location>
</feature>
<dbReference type="CDD" id="cd16926">
    <property type="entry name" value="HATPase_MutL-MLH-PMS-like"/>
    <property type="match status" value="1"/>
</dbReference>
<protein>
    <recommendedName>
        <fullName evidence="2 5">DNA mismatch repair protein MutL</fullName>
    </recommendedName>
</protein>
<dbReference type="InterPro" id="IPR036890">
    <property type="entry name" value="HATPase_C_sf"/>
</dbReference>
<dbReference type="InterPro" id="IPR014721">
    <property type="entry name" value="Ribsml_uS5_D2-typ_fold_subgr"/>
</dbReference>
<proteinExistence type="inferred from homology"/>
<evidence type="ECO:0000256" key="4">
    <source>
        <dbReference type="ARBA" id="ARBA00023204"/>
    </source>
</evidence>
<dbReference type="NCBIfam" id="TIGR00585">
    <property type="entry name" value="mutl"/>
    <property type="match status" value="1"/>
</dbReference>
<dbReference type="SUPFAM" id="SSF55874">
    <property type="entry name" value="ATPase domain of HSP90 chaperone/DNA topoisomerase II/histidine kinase"/>
    <property type="match status" value="1"/>
</dbReference>
<dbReference type="NCBIfam" id="NF000953">
    <property type="entry name" value="PRK00095.2-4"/>
    <property type="match status" value="1"/>
</dbReference>
<dbReference type="InterPro" id="IPR020568">
    <property type="entry name" value="Ribosomal_Su5_D2-typ_SF"/>
</dbReference>
<dbReference type="InterPro" id="IPR013507">
    <property type="entry name" value="DNA_mismatch_S5_2-like"/>
</dbReference>
<dbReference type="SUPFAM" id="SSF118116">
    <property type="entry name" value="DNA mismatch repair protein MutL"/>
    <property type="match status" value="1"/>
</dbReference>
<sequence length="620" mass="64619">MNQPAPNIHPSVPQIRQLDEAASNRIAAGEVVERPASAIKELVENALDADARRVEITIADGGKTLLRVSDDGHGIPADQLPLALARHATSKIDGTDLLAITSFGFRGEALASMGAVGRLSLRSRPAGAEAAEITVTAGRIGPVRPAALSRGTVVELRDLFAATPARLKFLRTDRAEAQAIADTVRRLALAAPDAGFTLRDVSGGGEGRVVFRADPDEGAEARVARVLGRAFVDTALRVEAERDGLRLTGFAALPTEARGAAVAQHFMVNGRPVRDRLLLGALKAAYADVLAPGRHPACVLWLDLDPVRVDVNVHPAKAEVRFREAGDVRGLVVGALRHALAGAGHRGSGSLSMAALGAFQAGVPGHHGHHGGHGGSFQRPGPAALDTARAAMAPWPAIAPGGGADPRIPGLSEAPSAPVIAAADTPAPGPLGAARAQVFATYIVAEAEDGLILVDAHAAHERLVYERLKAQRARDGVPAQPLLVPEIVEMASDAAARLLEHADDLDRLGLRIEPFGPGAIAVRALPAALGPVAAAPILRDILDEVTDAGASRSLEARLDAIASRIACHGSVRAGRRLGAEEMNALLREIEATPHSGQCNHGRPTWVRLDRGALDRLFGRS</sequence>
<dbReference type="AlphaFoldDB" id="A0A934TLV1"/>
<dbReference type="InterPro" id="IPR020667">
    <property type="entry name" value="DNA_mismatch_repair_MutL"/>
</dbReference>
<dbReference type="Gene3D" id="3.30.565.10">
    <property type="entry name" value="Histidine kinase-like ATPase, C-terminal domain"/>
    <property type="match status" value="1"/>
</dbReference>
<dbReference type="PANTHER" id="PTHR10073">
    <property type="entry name" value="DNA MISMATCH REPAIR PROTEIN MLH, PMS, MUTL"/>
    <property type="match status" value="1"/>
</dbReference>
<dbReference type="RefSeq" id="WP_201157947.1">
    <property type="nucleotide sequence ID" value="NZ_NHSD01000294.1"/>
</dbReference>
<dbReference type="InterPro" id="IPR037198">
    <property type="entry name" value="MutL_C_sf"/>
</dbReference>
<dbReference type="PANTHER" id="PTHR10073:SF12">
    <property type="entry name" value="DNA MISMATCH REPAIR PROTEIN MLH1"/>
    <property type="match status" value="1"/>
</dbReference>
<evidence type="ECO:0000313" key="9">
    <source>
        <dbReference type="Proteomes" id="UP000706333"/>
    </source>
</evidence>
<dbReference type="CDD" id="cd03482">
    <property type="entry name" value="MutL_Trans_MutL"/>
    <property type="match status" value="1"/>
</dbReference>
<dbReference type="Gene3D" id="3.30.230.10">
    <property type="match status" value="1"/>
</dbReference>